<dbReference type="Proteomes" id="UP001220702">
    <property type="component" value="Unassembled WGS sequence"/>
</dbReference>
<protein>
    <submittedName>
        <fullName evidence="1">Uncharacterized protein</fullName>
    </submittedName>
</protein>
<gene>
    <name evidence="1" type="ORF">LOK82_13140</name>
</gene>
<dbReference type="EMBL" id="JAJKGN010000003">
    <property type="protein sequence ID" value="MDC6409502.1"/>
    <property type="molecule type" value="Genomic_DNA"/>
</dbReference>
<sequence>MSDIKPPCKEGAKSLGFYGFLYAEAGTYAFTVNKECEKLNISEKSFLVFVAPINSGSYDQGRQCNTDEIFNSFQFFGLALLQFLGGLLLKMSRNLNVSPAEAINNGQIKLIDSIFSLACACGTFH</sequence>
<organism evidence="1 2">
    <name type="scientific">Xylella fastidiosa subsp. multiplex</name>
    <dbReference type="NCBI Taxonomy" id="644357"/>
    <lineage>
        <taxon>Bacteria</taxon>
        <taxon>Pseudomonadati</taxon>
        <taxon>Pseudomonadota</taxon>
        <taxon>Gammaproteobacteria</taxon>
        <taxon>Lysobacterales</taxon>
        <taxon>Lysobacteraceae</taxon>
        <taxon>Xylella</taxon>
    </lineage>
</organism>
<evidence type="ECO:0000313" key="1">
    <source>
        <dbReference type="EMBL" id="MDC6409502.1"/>
    </source>
</evidence>
<reference evidence="1" key="2">
    <citation type="journal article" date="2023" name="Commun. Biol.">
        <title>Suspicions of two bridgehead invasions of Xylella fastidiosa subsp. multiplex in France.</title>
        <authorList>
            <person name="Dupas E."/>
            <person name="Durand K."/>
            <person name="Rieux A."/>
            <person name="Briand M."/>
            <person name="Pruvost O."/>
            <person name="Cunty A."/>
            <person name="Denance N."/>
            <person name="Donnadieu C."/>
            <person name="Legendre B."/>
            <person name="Lopez-Roques C."/>
            <person name="Cesbron S."/>
            <person name="Ravigne V."/>
            <person name="Jacques M.A."/>
        </authorList>
    </citation>
    <scope>NUCLEOTIDE SEQUENCE</scope>
    <source>
        <strain evidence="1">CFBP8070</strain>
    </source>
</reference>
<name>A0AAW6I0P5_XYLFS</name>
<proteinExistence type="predicted"/>
<accession>A0AAW6I0P5</accession>
<dbReference type="AlphaFoldDB" id="A0AAW6I0P5"/>
<reference evidence="1" key="1">
    <citation type="submission" date="2021-11" db="EMBL/GenBank/DDBJ databases">
        <authorList>
            <person name="Denance N."/>
            <person name="Briand M."/>
            <person name="Dupas E."/>
            <person name="Durand K."/>
            <person name="Legendre B."/>
            <person name="Cunty A."/>
            <person name="Donnadieu C."/>
            <person name="Lopez Roques C."/>
            <person name="Cesbron S."/>
            <person name="Jacques M.A."/>
        </authorList>
    </citation>
    <scope>NUCLEOTIDE SEQUENCE</scope>
    <source>
        <strain evidence="1">CFBP8070</strain>
    </source>
</reference>
<evidence type="ECO:0000313" key="2">
    <source>
        <dbReference type="Proteomes" id="UP001220702"/>
    </source>
</evidence>
<comment type="caution">
    <text evidence="1">The sequence shown here is derived from an EMBL/GenBank/DDBJ whole genome shotgun (WGS) entry which is preliminary data.</text>
</comment>